<evidence type="ECO:0000313" key="2">
    <source>
        <dbReference type="EMBL" id="CAH1216857.1"/>
    </source>
</evidence>
<dbReference type="PIRSF" id="PIRSF021290">
    <property type="entry name" value="DUF1273"/>
    <property type="match status" value="1"/>
</dbReference>
<protein>
    <recommendedName>
        <fullName evidence="4">DUF1273 domain-containing protein</fullName>
    </recommendedName>
</protein>
<feature type="compositionally biased region" description="Acidic residues" evidence="1">
    <location>
        <begin position="197"/>
        <end position="215"/>
    </location>
</feature>
<dbReference type="SUPFAM" id="SSF102405">
    <property type="entry name" value="MCP/YpsA-like"/>
    <property type="match status" value="1"/>
</dbReference>
<evidence type="ECO:0008006" key="4">
    <source>
        <dbReference type="Google" id="ProtNLM"/>
    </source>
</evidence>
<reference evidence="2" key="1">
    <citation type="submission" date="2022-01" db="EMBL/GenBank/DDBJ databases">
        <authorList>
            <person name="Criscuolo A."/>
        </authorList>
    </citation>
    <scope>NUCLEOTIDE SEQUENCE</scope>
    <source>
        <strain evidence="2">CIP111893</strain>
    </source>
</reference>
<evidence type="ECO:0000256" key="1">
    <source>
        <dbReference type="SAM" id="MobiDB-lite"/>
    </source>
</evidence>
<dbReference type="Proteomes" id="UP000838686">
    <property type="component" value="Unassembled WGS sequence"/>
</dbReference>
<accession>A0ABN8GVF7</accession>
<dbReference type="NCBIfam" id="NF010181">
    <property type="entry name" value="PRK13660.1"/>
    <property type="match status" value="1"/>
</dbReference>
<dbReference type="InterPro" id="IPR010697">
    <property type="entry name" value="YspA"/>
</dbReference>
<dbReference type="EMBL" id="CAKMMF010000027">
    <property type="protein sequence ID" value="CAH1216857.1"/>
    <property type="molecule type" value="Genomic_DNA"/>
</dbReference>
<sequence length="215" mass="24820">MKNLLITGYRAHELSIYDEKNKGIPYIRKAISNKLIPLIEEGLEWVITPGQYGVDLWACEVVIALKRDYPRLKLSILTAYLNPEERWKEEKKTFYKEVLKGVDYYGAVSKQPYIDVWQLRNRDDLLFAKTDGILLVYDEDAGAGSPRFYKERALKKQDEEGYRYICIGSEEIQSVADEERMNSVEEGISVDERMGADEEGMGSEPEWMDTDVEGL</sequence>
<feature type="region of interest" description="Disordered" evidence="1">
    <location>
        <begin position="193"/>
        <end position="215"/>
    </location>
</feature>
<dbReference type="PANTHER" id="PTHR38440:SF1">
    <property type="entry name" value="UPF0398 PROTEIN SPR0331"/>
    <property type="match status" value="1"/>
</dbReference>
<dbReference type="Pfam" id="PF06908">
    <property type="entry name" value="YpsA"/>
    <property type="match status" value="1"/>
</dbReference>
<keyword evidence="3" id="KW-1185">Reference proteome</keyword>
<gene>
    <name evidence="2" type="ORF">PAECIP111893_04190</name>
</gene>
<comment type="caution">
    <text evidence="2">The sequence shown here is derived from an EMBL/GenBank/DDBJ whole genome shotgun (WGS) entry which is preliminary data.</text>
</comment>
<proteinExistence type="predicted"/>
<name>A0ABN8GVF7_9BACL</name>
<dbReference type="PANTHER" id="PTHR38440">
    <property type="entry name" value="UPF0398 PROTEIN YPSA"/>
    <property type="match status" value="1"/>
</dbReference>
<organism evidence="2 3">
    <name type="scientific">Paenibacillus plantiphilus</name>
    <dbReference type="NCBI Taxonomy" id="2905650"/>
    <lineage>
        <taxon>Bacteria</taxon>
        <taxon>Bacillati</taxon>
        <taxon>Bacillota</taxon>
        <taxon>Bacilli</taxon>
        <taxon>Bacillales</taxon>
        <taxon>Paenibacillaceae</taxon>
        <taxon>Paenibacillus</taxon>
    </lineage>
</organism>
<dbReference type="Gene3D" id="3.40.50.450">
    <property type="match status" value="1"/>
</dbReference>
<dbReference type="RefSeq" id="WP_236344551.1">
    <property type="nucleotide sequence ID" value="NZ_CAKMMF010000027.1"/>
</dbReference>
<evidence type="ECO:0000313" key="3">
    <source>
        <dbReference type="Proteomes" id="UP000838686"/>
    </source>
</evidence>